<keyword evidence="2" id="KW-0813">Transport</keyword>
<feature type="transmembrane region" description="Helical" evidence="8">
    <location>
        <begin position="189"/>
        <end position="208"/>
    </location>
</feature>
<gene>
    <name evidence="9" type="primary">lsrD_2</name>
    <name evidence="9" type="ORF">SDC9_55611</name>
</gene>
<dbReference type="Pfam" id="PF02653">
    <property type="entry name" value="BPD_transp_2"/>
    <property type="match status" value="1"/>
</dbReference>
<evidence type="ECO:0000256" key="4">
    <source>
        <dbReference type="ARBA" id="ARBA00022519"/>
    </source>
</evidence>
<keyword evidence="7 8" id="KW-0472">Membrane</keyword>
<accession>A0A644WZF2</accession>
<feature type="transmembrane region" description="Helical" evidence="8">
    <location>
        <begin position="323"/>
        <end position="339"/>
    </location>
</feature>
<name>A0A644WZF2_9ZZZZ</name>
<evidence type="ECO:0000256" key="7">
    <source>
        <dbReference type="ARBA" id="ARBA00023136"/>
    </source>
</evidence>
<evidence type="ECO:0000256" key="5">
    <source>
        <dbReference type="ARBA" id="ARBA00022692"/>
    </source>
</evidence>
<feature type="transmembrane region" description="Helical" evidence="8">
    <location>
        <begin position="265"/>
        <end position="285"/>
    </location>
</feature>
<comment type="subcellular location">
    <subcellularLocation>
        <location evidence="1">Cell membrane</location>
        <topology evidence="1">Multi-pass membrane protein</topology>
    </subcellularLocation>
</comment>
<evidence type="ECO:0000256" key="2">
    <source>
        <dbReference type="ARBA" id="ARBA00022448"/>
    </source>
</evidence>
<keyword evidence="3" id="KW-1003">Cell membrane</keyword>
<dbReference type="AlphaFoldDB" id="A0A644WZF2"/>
<dbReference type="InterPro" id="IPR001851">
    <property type="entry name" value="ABC_transp_permease"/>
</dbReference>
<feature type="transmembrane region" description="Helical" evidence="8">
    <location>
        <begin position="297"/>
        <end position="317"/>
    </location>
</feature>
<keyword evidence="4" id="KW-0997">Cell inner membrane</keyword>
<dbReference type="PANTHER" id="PTHR32196">
    <property type="entry name" value="ABC TRANSPORTER PERMEASE PROTEIN YPHD-RELATED-RELATED"/>
    <property type="match status" value="1"/>
</dbReference>
<dbReference type="GO" id="GO:0022857">
    <property type="term" value="F:transmembrane transporter activity"/>
    <property type="evidence" value="ECO:0007669"/>
    <property type="project" value="InterPro"/>
</dbReference>
<dbReference type="PANTHER" id="PTHR32196:SF71">
    <property type="entry name" value="AUTOINDUCER 2 IMPORT SYSTEM PERMEASE PROTEIN LSRD"/>
    <property type="match status" value="1"/>
</dbReference>
<keyword evidence="6 8" id="KW-1133">Transmembrane helix</keyword>
<evidence type="ECO:0000256" key="3">
    <source>
        <dbReference type="ARBA" id="ARBA00022475"/>
    </source>
</evidence>
<dbReference type="CDD" id="cd06579">
    <property type="entry name" value="TM_PBP1_transp_AraH_like"/>
    <property type="match status" value="1"/>
</dbReference>
<feature type="transmembrane region" description="Helical" evidence="8">
    <location>
        <begin position="236"/>
        <end position="259"/>
    </location>
</feature>
<reference evidence="9" key="1">
    <citation type="submission" date="2019-08" db="EMBL/GenBank/DDBJ databases">
        <authorList>
            <person name="Kucharzyk K."/>
            <person name="Murdoch R.W."/>
            <person name="Higgins S."/>
            <person name="Loffler F."/>
        </authorList>
    </citation>
    <scope>NUCLEOTIDE SEQUENCE</scope>
</reference>
<comment type="caution">
    <text evidence="9">The sequence shown here is derived from an EMBL/GenBank/DDBJ whole genome shotgun (WGS) entry which is preliminary data.</text>
</comment>
<protein>
    <submittedName>
        <fullName evidence="9">Autoinducer 2 import system permease protein LsrD</fullName>
    </submittedName>
</protein>
<feature type="transmembrane region" description="Helical" evidence="8">
    <location>
        <begin position="135"/>
        <end position="154"/>
    </location>
</feature>
<proteinExistence type="predicted"/>
<evidence type="ECO:0000313" key="9">
    <source>
        <dbReference type="EMBL" id="MPM09295.1"/>
    </source>
</evidence>
<keyword evidence="5 8" id="KW-0812">Transmembrane</keyword>
<dbReference type="GO" id="GO:0005886">
    <property type="term" value="C:plasma membrane"/>
    <property type="evidence" value="ECO:0007669"/>
    <property type="project" value="UniProtKB-SubCell"/>
</dbReference>
<feature type="transmembrane region" description="Helical" evidence="8">
    <location>
        <begin position="104"/>
        <end position="128"/>
    </location>
</feature>
<sequence length="358" mass="38620">MMGGRFNLKTRFADRLKKFTQKWEFVLLMILVAEFVIFGAVNFEKFMRINSIFSSINNYISICIISLFVTFVMITGGIDIQASSIVGLTSIVIGVLWSDAGLNIWVAVLLAIVTAALCGALSGFFVAYCGVQPMVVTLGGSFLYSGLALLVSGLSKTPAYQGISGFPAKTELGEFVSFRALGKMLVFDLIPIQIIIYALLIVLCYLLLHKSRYGRKVFLVGVNRQAAEYSGINSRWVIMSTYILTGIGAAIAGVLLTANVDSAKYNLGSTFTLSIITAVVLGGTLSTGGKGSIPGTALAAIIICILRYGLPLCFGISNQNLDLPIGIMLVVVVALRAVLETRKRPMLKRLNRESVVIK</sequence>
<evidence type="ECO:0000256" key="8">
    <source>
        <dbReference type="SAM" id="Phobius"/>
    </source>
</evidence>
<organism evidence="9">
    <name type="scientific">bioreactor metagenome</name>
    <dbReference type="NCBI Taxonomy" id="1076179"/>
    <lineage>
        <taxon>unclassified sequences</taxon>
        <taxon>metagenomes</taxon>
        <taxon>ecological metagenomes</taxon>
    </lineage>
</organism>
<feature type="transmembrane region" description="Helical" evidence="8">
    <location>
        <begin position="25"/>
        <end position="43"/>
    </location>
</feature>
<evidence type="ECO:0000256" key="6">
    <source>
        <dbReference type="ARBA" id="ARBA00022989"/>
    </source>
</evidence>
<evidence type="ECO:0000256" key="1">
    <source>
        <dbReference type="ARBA" id="ARBA00004651"/>
    </source>
</evidence>
<dbReference type="EMBL" id="VSSQ01001552">
    <property type="protein sequence ID" value="MPM09295.1"/>
    <property type="molecule type" value="Genomic_DNA"/>
</dbReference>
<feature type="transmembrane region" description="Helical" evidence="8">
    <location>
        <begin position="55"/>
        <end position="73"/>
    </location>
</feature>